<dbReference type="Proteomes" id="UP000245708">
    <property type="component" value="Unassembled WGS sequence"/>
</dbReference>
<dbReference type="Gene3D" id="3.30.1490.20">
    <property type="entry name" value="ATP-grasp fold, A domain"/>
    <property type="match status" value="1"/>
</dbReference>
<dbReference type="PANTHER" id="PTHR21621:SF0">
    <property type="entry name" value="BETA-CITRYLGLUTAMATE SYNTHASE B-RELATED"/>
    <property type="match status" value="1"/>
</dbReference>
<dbReference type="AlphaFoldDB" id="A0A316GKN9"/>
<accession>A0A316GKN9</accession>
<name>A0A316GKN9_9RHOB</name>
<dbReference type="OrthoDB" id="9803907at2"/>
<evidence type="ECO:0000313" key="3">
    <source>
        <dbReference type="EMBL" id="PWK60558.1"/>
    </source>
</evidence>
<dbReference type="PROSITE" id="PS50975">
    <property type="entry name" value="ATP_GRASP"/>
    <property type="match status" value="1"/>
</dbReference>
<proteinExistence type="predicted"/>
<dbReference type="GO" id="GO:0005737">
    <property type="term" value="C:cytoplasm"/>
    <property type="evidence" value="ECO:0007669"/>
    <property type="project" value="TreeGrafter"/>
</dbReference>
<dbReference type="GO" id="GO:0046872">
    <property type="term" value="F:metal ion binding"/>
    <property type="evidence" value="ECO:0007669"/>
    <property type="project" value="InterPro"/>
</dbReference>
<keyword evidence="3" id="KW-0436">Ligase</keyword>
<keyword evidence="1" id="KW-0547">Nucleotide-binding</keyword>
<reference evidence="3 4" key="1">
    <citation type="submission" date="2018-05" db="EMBL/GenBank/DDBJ databases">
        <title>Genomic Encyclopedia of Type Strains, Phase IV (KMG-IV): sequencing the most valuable type-strain genomes for metagenomic binning, comparative biology and taxonomic classification.</title>
        <authorList>
            <person name="Goeker M."/>
        </authorList>
    </citation>
    <scope>NUCLEOTIDE SEQUENCE [LARGE SCALE GENOMIC DNA]</scope>
    <source>
        <strain evidence="3 4">DSM 16097</strain>
    </source>
</reference>
<dbReference type="GO" id="GO:0005524">
    <property type="term" value="F:ATP binding"/>
    <property type="evidence" value="ECO:0007669"/>
    <property type="project" value="UniProtKB-UniRule"/>
</dbReference>
<dbReference type="Gene3D" id="3.30.470.20">
    <property type="entry name" value="ATP-grasp fold, B domain"/>
    <property type="match status" value="1"/>
</dbReference>
<evidence type="ECO:0000256" key="1">
    <source>
        <dbReference type="PROSITE-ProRule" id="PRU00409"/>
    </source>
</evidence>
<gene>
    <name evidence="3" type="ORF">C7455_104195</name>
</gene>
<feature type="domain" description="ATP-grasp" evidence="2">
    <location>
        <begin position="218"/>
        <end position="476"/>
    </location>
</feature>
<dbReference type="SUPFAM" id="SSF56059">
    <property type="entry name" value="Glutathione synthetase ATP-binding domain-like"/>
    <property type="match status" value="1"/>
</dbReference>
<keyword evidence="4" id="KW-1185">Reference proteome</keyword>
<dbReference type="Pfam" id="PF08443">
    <property type="entry name" value="RimK"/>
    <property type="match status" value="2"/>
</dbReference>
<sequence length="623" mass="69500">MTKKLLDIGDKWNVHAGFQYGASTQTISGSLYVARKTVQREKFRSVVGQKIFNIFHNFSALEGDLTEADLLEAIFTIEQHFQQPTPKRGYLISKIQVFNGINYFVSLQTFNVSRTLKILKYIKQCCMFLSSPKNLQNFEKATREFVELAERERSRNSISVNNSRIVQFADSSSIPYRLDGQDIVRVGSGRHSHIFKSTITQSTSGLGVVDASSKARTGQLLERHFLPVPRKSIATDLAQAQMQAQKIGFPIAIKPDDGKQGRGVTAPVTHKKDLAVAFESAVRHGKRVVIEQFVPGKDYRITVDSGKIIKAIERRPGSITGDGIRTIKEILDDELTDFRKGLKKGKPVLLDDEASHLIKQAGYTLNTVLVDGLEVVLRRRANMSTGGTAYDVSELLHPDNAKLAIRAAEALMLDIAGVDLIAEDISRSWRETDVKILEVNAQPQISPQFVPDVYRDIIMPRLKGGTRARVALFVTDDWTADVQSAFEVLKHSLRTEWGVMVEQDREGLFRSGQWIAQPVQSGLKFVQNAEWDQSIDGILACPSYDELARHGMPAQFVDRILFYATRASDVNTNIAKILEILSKTADHVVEKDIKVSIVGGNLSDQLIAEGRKVGFRLYQANTS</sequence>
<dbReference type="GO" id="GO:0018169">
    <property type="term" value="F:ribosomal S6-glutamic acid ligase activity"/>
    <property type="evidence" value="ECO:0007669"/>
    <property type="project" value="TreeGrafter"/>
</dbReference>
<dbReference type="GO" id="GO:0009432">
    <property type="term" value="P:SOS response"/>
    <property type="evidence" value="ECO:0007669"/>
    <property type="project" value="TreeGrafter"/>
</dbReference>
<dbReference type="InterPro" id="IPR011761">
    <property type="entry name" value="ATP-grasp"/>
</dbReference>
<dbReference type="InterPro" id="IPR013651">
    <property type="entry name" value="ATP-grasp_RimK-type"/>
</dbReference>
<dbReference type="PANTHER" id="PTHR21621">
    <property type="entry name" value="RIBOSOMAL PROTEIN S6 MODIFICATION PROTEIN"/>
    <property type="match status" value="1"/>
</dbReference>
<evidence type="ECO:0000313" key="4">
    <source>
        <dbReference type="Proteomes" id="UP000245708"/>
    </source>
</evidence>
<comment type="caution">
    <text evidence="3">The sequence shown here is derived from an EMBL/GenBank/DDBJ whole genome shotgun (WGS) entry which is preliminary data.</text>
</comment>
<organism evidence="3 4">
    <name type="scientific">Roseicyclus mahoneyensis</name>
    <dbReference type="NCBI Taxonomy" id="164332"/>
    <lineage>
        <taxon>Bacteria</taxon>
        <taxon>Pseudomonadati</taxon>
        <taxon>Pseudomonadota</taxon>
        <taxon>Alphaproteobacteria</taxon>
        <taxon>Rhodobacterales</taxon>
        <taxon>Roseobacteraceae</taxon>
        <taxon>Roseicyclus</taxon>
    </lineage>
</organism>
<evidence type="ECO:0000259" key="2">
    <source>
        <dbReference type="PROSITE" id="PS50975"/>
    </source>
</evidence>
<protein>
    <submittedName>
        <fullName evidence="3">D-alanine-D-alanine ligase-like ATP-grasp enzyme</fullName>
    </submittedName>
</protein>
<keyword evidence="1" id="KW-0067">ATP-binding</keyword>
<dbReference type="InterPro" id="IPR013815">
    <property type="entry name" value="ATP_grasp_subdomain_1"/>
</dbReference>
<dbReference type="EMBL" id="QGGW01000004">
    <property type="protein sequence ID" value="PWK60558.1"/>
    <property type="molecule type" value="Genomic_DNA"/>
</dbReference>
<dbReference type="RefSeq" id="WP_109667866.1">
    <property type="nucleotide sequence ID" value="NZ_QGGW01000004.1"/>
</dbReference>